<dbReference type="Pfam" id="PF00106">
    <property type="entry name" value="adh_short"/>
    <property type="match status" value="1"/>
</dbReference>
<feature type="region of interest" description="Disordered" evidence="4">
    <location>
        <begin position="239"/>
        <end position="265"/>
    </location>
</feature>
<dbReference type="OrthoDB" id="9797538at2"/>
<dbReference type="InterPro" id="IPR036291">
    <property type="entry name" value="NAD(P)-bd_dom_sf"/>
</dbReference>
<dbReference type="PRINTS" id="PR00081">
    <property type="entry name" value="GDHRDH"/>
</dbReference>
<dbReference type="PRINTS" id="PR00080">
    <property type="entry name" value="SDRFAMILY"/>
</dbReference>
<dbReference type="SUPFAM" id="SSF51735">
    <property type="entry name" value="NAD(P)-binding Rossmann-fold domains"/>
    <property type="match status" value="1"/>
</dbReference>
<accession>A0A2Y9A3I2</accession>
<organism evidence="5 6">
    <name type="scientific">Georgenia satyanarayanai</name>
    <dbReference type="NCBI Taxonomy" id="860221"/>
    <lineage>
        <taxon>Bacteria</taxon>
        <taxon>Bacillati</taxon>
        <taxon>Actinomycetota</taxon>
        <taxon>Actinomycetes</taxon>
        <taxon>Micrococcales</taxon>
        <taxon>Bogoriellaceae</taxon>
        <taxon>Georgenia</taxon>
    </lineage>
</organism>
<dbReference type="PANTHER" id="PTHR44196:SF2">
    <property type="entry name" value="SHORT-CHAIN DEHYDROGENASE-RELATED"/>
    <property type="match status" value="1"/>
</dbReference>
<dbReference type="CDD" id="cd05233">
    <property type="entry name" value="SDR_c"/>
    <property type="match status" value="1"/>
</dbReference>
<dbReference type="GO" id="GO:0016020">
    <property type="term" value="C:membrane"/>
    <property type="evidence" value="ECO:0007669"/>
    <property type="project" value="TreeGrafter"/>
</dbReference>
<dbReference type="RefSeq" id="WP_110850908.1">
    <property type="nucleotide sequence ID" value="NZ_QKLZ01000001.1"/>
</dbReference>
<evidence type="ECO:0000256" key="3">
    <source>
        <dbReference type="RuleBase" id="RU000363"/>
    </source>
</evidence>
<dbReference type="PANTHER" id="PTHR44196">
    <property type="entry name" value="DEHYDROGENASE/REDUCTASE SDR FAMILY MEMBER 7B"/>
    <property type="match status" value="1"/>
</dbReference>
<sequence>MSATQSDHPLAVVTGASTGIGREVATLLAEQGYDLVVCADDAEIHTALPDSPGLTVEAVQADLSTYDGVEDLLDAVGDRDVDALVLNAGIAVGGSFVETSLDDDLTLIGLNISANVHLAKRLLPRMVAAGRGRVLLTGSVTSMMPGPYYATYSASKAFLLNFAHSVRYELKDTGVTLTTMMPGPTDTEFFARADMEDTRVGRSDSKDDPVEVARDGIAAMLEGKDDAVVGATVRNTLMSRASKPLPERAKAATQARLTKPLEPGE</sequence>
<dbReference type="AlphaFoldDB" id="A0A2Y9A3I2"/>
<dbReference type="EMBL" id="UETB01000001">
    <property type="protein sequence ID" value="SSA36757.1"/>
    <property type="molecule type" value="Genomic_DNA"/>
</dbReference>
<protein>
    <submittedName>
        <fullName evidence="5">Short-chain dehydrogenase</fullName>
    </submittedName>
</protein>
<evidence type="ECO:0000256" key="1">
    <source>
        <dbReference type="ARBA" id="ARBA00006484"/>
    </source>
</evidence>
<comment type="similarity">
    <text evidence="1 3">Belongs to the short-chain dehydrogenases/reductases (SDR) family.</text>
</comment>
<reference evidence="5 6" key="1">
    <citation type="submission" date="2016-10" db="EMBL/GenBank/DDBJ databases">
        <authorList>
            <person name="Cai Z."/>
        </authorList>
    </citation>
    <scope>NUCLEOTIDE SEQUENCE [LARGE SCALE GENOMIC DNA]</scope>
    <source>
        <strain evidence="5 6">CGMCC 1.10826</strain>
    </source>
</reference>
<evidence type="ECO:0000313" key="6">
    <source>
        <dbReference type="Proteomes" id="UP000250222"/>
    </source>
</evidence>
<gene>
    <name evidence="5" type="ORF">SAMN05216184_101419</name>
</gene>
<proteinExistence type="inferred from homology"/>
<dbReference type="GO" id="GO:0016491">
    <property type="term" value="F:oxidoreductase activity"/>
    <property type="evidence" value="ECO:0007669"/>
    <property type="project" value="UniProtKB-KW"/>
</dbReference>
<keyword evidence="6" id="KW-1185">Reference proteome</keyword>
<name>A0A2Y9A3I2_9MICO</name>
<dbReference type="InterPro" id="IPR002347">
    <property type="entry name" value="SDR_fam"/>
</dbReference>
<dbReference type="PROSITE" id="PS00061">
    <property type="entry name" value="ADH_SHORT"/>
    <property type="match status" value="1"/>
</dbReference>
<evidence type="ECO:0000313" key="5">
    <source>
        <dbReference type="EMBL" id="SSA36757.1"/>
    </source>
</evidence>
<dbReference type="InterPro" id="IPR020904">
    <property type="entry name" value="Sc_DH/Rdtase_CS"/>
</dbReference>
<dbReference type="Gene3D" id="3.40.50.720">
    <property type="entry name" value="NAD(P)-binding Rossmann-like Domain"/>
    <property type="match status" value="1"/>
</dbReference>
<evidence type="ECO:0000256" key="4">
    <source>
        <dbReference type="SAM" id="MobiDB-lite"/>
    </source>
</evidence>
<dbReference type="Proteomes" id="UP000250222">
    <property type="component" value="Unassembled WGS sequence"/>
</dbReference>
<evidence type="ECO:0000256" key="2">
    <source>
        <dbReference type="ARBA" id="ARBA00023002"/>
    </source>
</evidence>
<keyword evidence="2" id="KW-0560">Oxidoreductase</keyword>